<keyword evidence="4 7" id="KW-0378">Hydrolase</keyword>
<keyword evidence="3" id="KW-0677">Repeat</keyword>
<reference evidence="10 11" key="1">
    <citation type="submission" date="2016-03" db="EMBL/GenBank/DDBJ databases">
        <title>Choanephora cucurbitarum.</title>
        <authorList>
            <person name="Min B."/>
            <person name="Park H."/>
            <person name="Park J.-H."/>
            <person name="Shin H.-D."/>
            <person name="Choi I.-G."/>
        </authorList>
    </citation>
    <scope>NUCLEOTIDE SEQUENCE [LARGE SCALE GENOMIC DNA]</scope>
    <source>
        <strain evidence="10 11">KUS-F28377</strain>
    </source>
</reference>
<dbReference type="Pfam" id="PF13091">
    <property type="entry name" value="PLDc_2"/>
    <property type="match status" value="1"/>
</dbReference>
<dbReference type="Pfam" id="PF00614">
    <property type="entry name" value="PLDc"/>
    <property type="match status" value="1"/>
</dbReference>
<evidence type="ECO:0000256" key="4">
    <source>
        <dbReference type="ARBA" id="ARBA00022801"/>
    </source>
</evidence>
<dbReference type="GO" id="GO:0006654">
    <property type="term" value="P:phosphatidic acid biosynthetic process"/>
    <property type="evidence" value="ECO:0007669"/>
    <property type="project" value="InterPro"/>
</dbReference>
<dbReference type="InterPro" id="IPR015679">
    <property type="entry name" value="PLipase_D_fam"/>
</dbReference>
<evidence type="ECO:0000259" key="9">
    <source>
        <dbReference type="PROSITE" id="PS50035"/>
    </source>
</evidence>
<evidence type="ECO:0000256" key="7">
    <source>
        <dbReference type="PIRNR" id="PIRNR009376"/>
    </source>
</evidence>
<evidence type="ECO:0000256" key="2">
    <source>
        <dbReference type="ARBA" id="ARBA00008664"/>
    </source>
</evidence>
<feature type="domain" description="PLD phosphodiesterase" evidence="9">
    <location>
        <begin position="975"/>
        <end position="1002"/>
    </location>
</feature>
<evidence type="ECO:0000256" key="8">
    <source>
        <dbReference type="SAM" id="MobiDB-lite"/>
    </source>
</evidence>
<proteinExistence type="inferred from homology"/>
<evidence type="ECO:0000313" key="10">
    <source>
        <dbReference type="EMBL" id="OBZ84274.1"/>
    </source>
</evidence>
<dbReference type="PIRSF" id="PIRSF009376">
    <property type="entry name" value="Phospholipase_D_euk"/>
    <property type="match status" value="1"/>
</dbReference>
<feature type="domain" description="PLD phosphodiesterase" evidence="9">
    <location>
        <begin position="666"/>
        <end position="693"/>
    </location>
</feature>
<organism evidence="10 11">
    <name type="scientific">Choanephora cucurbitarum</name>
    <dbReference type="NCBI Taxonomy" id="101091"/>
    <lineage>
        <taxon>Eukaryota</taxon>
        <taxon>Fungi</taxon>
        <taxon>Fungi incertae sedis</taxon>
        <taxon>Mucoromycota</taxon>
        <taxon>Mucoromycotina</taxon>
        <taxon>Mucoromycetes</taxon>
        <taxon>Mucorales</taxon>
        <taxon>Mucorineae</taxon>
        <taxon>Choanephoraceae</taxon>
        <taxon>Choanephoroideae</taxon>
        <taxon>Choanephora</taxon>
    </lineage>
</organism>
<accession>A0A1C7NA96</accession>
<dbReference type="STRING" id="101091.A0A1C7NA96"/>
<evidence type="ECO:0000313" key="11">
    <source>
        <dbReference type="Proteomes" id="UP000093000"/>
    </source>
</evidence>
<feature type="compositionally biased region" description="Basic and acidic residues" evidence="8">
    <location>
        <begin position="1230"/>
        <end position="1253"/>
    </location>
</feature>
<dbReference type="Gene3D" id="3.30.870.10">
    <property type="entry name" value="Endonuclease Chain A"/>
    <property type="match status" value="2"/>
</dbReference>
<evidence type="ECO:0000256" key="3">
    <source>
        <dbReference type="ARBA" id="ARBA00022737"/>
    </source>
</evidence>
<dbReference type="GO" id="GO:0009395">
    <property type="term" value="P:phospholipid catabolic process"/>
    <property type="evidence" value="ECO:0007669"/>
    <property type="project" value="TreeGrafter"/>
</dbReference>
<feature type="compositionally biased region" description="Polar residues" evidence="8">
    <location>
        <begin position="23"/>
        <end position="37"/>
    </location>
</feature>
<name>A0A1C7NA96_9FUNG</name>
<evidence type="ECO:0000256" key="6">
    <source>
        <dbReference type="ARBA" id="ARBA00023098"/>
    </source>
</evidence>
<dbReference type="CDD" id="cd09138">
    <property type="entry name" value="PLDc_vPLD1_2_yPLD_like_1"/>
    <property type="match status" value="1"/>
</dbReference>
<dbReference type="PROSITE" id="PS50035">
    <property type="entry name" value="PLD"/>
    <property type="match status" value="2"/>
</dbReference>
<feature type="compositionally biased region" description="Polar residues" evidence="8">
    <location>
        <begin position="1"/>
        <end position="16"/>
    </location>
</feature>
<dbReference type="Proteomes" id="UP000093000">
    <property type="component" value="Unassembled WGS sequence"/>
</dbReference>
<dbReference type="EC" id="3.1.4.4" evidence="7"/>
<feature type="compositionally biased region" description="Polar residues" evidence="8">
    <location>
        <begin position="1172"/>
        <end position="1197"/>
    </location>
</feature>
<comment type="catalytic activity">
    <reaction evidence="1 7">
        <text>a 1,2-diacyl-sn-glycero-3-phosphocholine + H2O = a 1,2-diacyl-sn-glycero-3-phosphate + choline + H(+)</text>
        <dbReference type="Rhea" id="RHEA:14445"/>
        <dbReference type="ChEBI" id="CHEBI:15354"/>
        <dbReference type="ChEBI" id="CHEBI:15377"/>
        <dbReference type="ChEBI" id="CHEBI:15378"/>
        <dbReference type="ChEBI" id="CHEBI:57643"/>
        <dbReference type="ChEBI" id="CHEBI:58608"/>
        <dbReference type="EC" id="3.1.4.4"/>
    </reaction>
</comment>
<dbReference type="EMBL" id="LUGH01000532">
    <property type="protein sequence ID" value="OBZ84274.1"/>
    <property type="molecule type" value="Genomic_DNA"/>
</dbReference>
<protein>
    <recommendedName>
        <fullName evidence="7">Phospholipase</fullName>
        <ecNumber evidence="7">3.1.4.4</ecNumber>
    </recommendedName>
</protein>
<dbReference type="PANTHER" id="PTHR18896:SF76">
    <property type="entry name" value="PHOSPHOLIPASE"/>
    <property type="match status" value="1"/>
</dbReference>
<evidence type="ECO:0000256" key="1">
    <source>
        <dbReference type="ARBA" id="ARBA00000798"/>
    </source>
</evidence>
<dbReference type="InterPro" id="IPR025202">
    <property type="entry name" value="PLD-like_dom"/>
</dbReference>
<dbReference type="GO" id="GO:0004630">
    <property type="term" value="F:phospholipase D activity"/>
    <property type="evidence" value="ECO:0007669"/>
    <property type="project" value="UniProtKB-UniRule"/>
</dbReference>
<dbReference type="FunFam" id="3.30.870.10:FF:000011">
    <property type="entry name" value="Phospholipase"/>
    <property type="match status" value="1"/>
</dbReference>
<feature type="region of interest" description="Disordered" evidence="8">
    <location>
        <begin position="1219"/>
        <end position="1257"/>
    </location>
</feature>
<dbReference type="PANTHER" id="PTHR18896">
    <property type="entry name" value="PHOSPHOLIPASE D"/>
    <property type="match status" value="1"/>
</dbReference>
<dbReference type="CDD" id="cd09141">
    <property type="entry name" value="PLDc_vPLD1_2_yPLD_like_2"/>
    <property type="match status" value="1"/>
</dbReference>
<keyword evidence="6" id="KW-0443">Lipid metabolism</keyword>
<comment type="caution">
    <text evidence="10">The sequence shown here is derived from an EMBL/GenBank/DDBJ whole genome shotgun (WGS) entry which is preliminary data.</text>
</comment>
<dbReference type="OrthoDB" id="14911at2759"/>
<feature type="compositionally biased region" description="Basic and acidic residues" evidence="8">
    <location>
        <begin position="1106"/>
        <end position="1129"/>
    </location>
</feature>
<dbReference type="SMART" id="SM00155">
    <property type="entry name" value="PLDc"/>
    <property type="match status" value="2"/>
</dbReference>
<dbReference type="InterPro" id="IPR001736">
    <property type="entry name" value="PLipase_D/transphosphatidylase"/>
</dbReference>
<dbReference type="GO" id="GO:0035556">
    <property type="term" value="P:intracellular signal transduction"/>
    <property type="evidence" value="ECO:0007669"/>
    <property type="project" value="InterPro"/>
</dbReference>
<dbReference type="InParanoid" id="A0A1C7NA96"/>
<gene>
    <name evidence="10" type="primary">pld1_2</name>
    <name evidence="10" type="ORF">A0J61_07674</name>
</gene>
<dbReference type="SUPFAM" id="SSF56024">
    <property type="entry name" value="Phospholipase D/nuclease"/>
    <property type="match status" value="2"/>
</dbReference>
<keyword evidence="5 7" id="KW-0442">Lipid degradation</keyword>
<dbReference type="InterPro" id="IPR016555">
    <property type="entry name" value="PLipase_D_euk"/>
</dbReference>
<keyword evidence="11" id="KW-1185">Reference proteome</keyword>
<feature type="region of interest" description="Disordered" evidence="8">
    <location>
        <begin position="1101"/>
        <end position="1197"/>
    </location>
</feature>
<comment type="similarity">
    <text evidence="2 7">Belongs to the phospholipase D family.</text>
</comment>
<sequence length="1412" mass="163425">MSTSNIPADSIKQSMTKDLPPQLNEQIPNNKTYQNGHKQPMVHSESDYFGQFSPQRSKLPVGQSFMSLPSKPTAPPHPSKQSKPAHRGLLQRVETAPQDGWKLVKKWIGNNKSQLRMVKQTMNLERQAETNMLSPLVLAMFLSKDDDEKNARRIPVFLNNITVKVTKEEDDDSSMTNFSKGSSDGRKNKFRGTTFKIIVQYGTGSGKISWFVFRRYWDFVKLHYHYKYMNSNLDSKSGNGLLYKQTKPPNFPSIPKQYFRRNKLSAGHRHPINTQQSEQYVGIDSDITQHTPFIMDEEAVMALVTINEEEPNAFTPSITGMPAPTHRPFSQIVDIVRADQDVLHAMEDYLNQLVSNLVFCRNINRLCRFLEISNLGVHLSAKYPKSSYHGKEGYAFFQSRTDRDPRHKRTRFQDGLVCSLPTAGGKRKRKPKWFIVRDSYVVCVDSPSETEIYDVFLFDQMFDIHRLALFSDKRSHAKGNRKKVKNAIANASHWTSGRSTLCFKNMNGVYHFRAKDENTARQFERSIQMAARHSLWCQVNRFKSFAPVRENVPATWYVDGRDYFWDLSVALENATECIYIHDWWLSPELFLRRPAASNLEWRLDRVLRRKADQGVKVFIVMYKEVSMALPLFSHQAKRNLLALSPNIYVQRHPSRMLDIFNKDVVFFWAHHEKICVVDNEIAFVGGIDKCFGRWDTPTHAVVDDRDPELTADNQNPQVWSGKDYSNPRIIDFHTLNKPFEDNQDRKTLPRMPWHDISLRIVGPAARDVARHFVQRWNFLRRKKPNAPKRPTPMLLPVPDAYTNKVEERDKRICHPHFSTSCRVQILRSVSPWSIGSTDHVEKSIQNAYVESIRDSKHLVYIENQFFVTTTKSGNTKIENNIGKALYQRIVRAHQLGEKWRAIIIVPLVPGFPANIDETEATTVRIIMQCQYLSVARGPHSLLARLHAAGVLNTHEYINFYGLRNWGELNGQYVTEQVYIHAKTMIVDDQTVIIGSANINERSMLGTRDSEIAACIQEDEKDLVEITFNHQPVRVSRFAHQLRMRLMCEHIGLDVDRMDRERREEVKDYFQEPVWSDCHLDDDDKNDFVNCIPPFIQVTAASSQPLNEKEQAEQERDDLEQVKKKQKAQEEQDLEEQEKRSIAESYLDSSDDTSSESSHATYLHNKLRGEPKQYSTDQKRLSQAQSVQTSDTSKESILSPTKSIFSNHKRKSLKEDYHDFWTSLDPDTDNNGDRRAWEQKRETGESKQEAKASDSEVLESTANYYSSARLDPLCMDHKTVADVYHMLQDPLTDEFQTFWHMLARINTDLFRRCFLVTPDNNVRNWEQYNHFAKMSKLFLGRVDVKHGGTKTTAAAANVTAIPLDESDHLMVKQVLRHIRGHLVVWPSHFMEEEDEQNQFLTNVDKLAPLEIFD</sequence>
<feature type="region of interest" description="Disordered" evidence="8">
    <location>
        <begin position="1"/>
        <end position="86"/>
    </location>
</feature>
<dbReference type="FunCoup" id="A0A1C7NA96">
    <property type="interactions" value="556"/>
</dbReference>
<evidence type="ECO:0000256" key="5">
    <source>
        <dbReference type="ARBA" id="ARBA00022963"/>
    </source>
</evidence>